<protein>
    <submittedName>
        <fullName evidence="4">HAD family hydrolase</fullName>
    </submittedName>
</protein>
<comment type="caution">
    <text evidence="4">The sequence shown here is derived from an EMBL/GenBank/DDBJ whole genome shotgun (WGS) entry which is preliminary data.</text>
</comment>
<gene>
    <name evidence="4" type="ORF">ISR29_03270</name>
</gene>
<keyword evidence="1" id="KW-0479">Metal-binding</keyword>
<dbReference type="InterPro" id="IPR036412">
    <property type="entry name" value="HAD-like_sf"/>
</dbReference>
<sequence>MSDKLIIFDLDNTILNGDSDYSWIKFLIDSGQVDYDEYTKKNEYFYDQYYQGNLDYDAWAEFALSTFKDKTPEQLKELLAEFLNSIIEPMINIYALRLLHEHSHNNDFMLLASATNSIIVQPIAERLGFKHIIATDAEIIDGRYTGKIKGESALGKGKLNKVKQWMNKNGFTNFENTTFYSDSINDLPLLLEVSNPIGVNPDEQLRNVCWEANWEIIELPIH</sequence>
<dbReference type="NCBIfam" id="TIGR01490">
    <property type="entry name" value="HAD-SF-IB-hyp1"/>
    <property type="match status" value="1"/>
</dbReference>
<keyword evidence="3" id="KW-0460">Magnesium</keyword>
<dbReference type="PANTHER" id="PTHR43344:SF13">
    <property type="entry name" value="PHOSPHATASE RV3661-RELATED"/>
    <property type="match status" value="1"/>
</dbReference>
<dbReference type="GO" id="GO:0016787">
    <property type="term" value="F:hydrolase activity"/>
    <property type="evidence" value="ECO:0007669"/>
    <property type="project" value="UniProtKB-KW"/>
</dbReference>
<dbReference type="SUPFAM" id="SSF56784">
    <property type="entry name" value="HAD-like"/>
    <property type="match status" value="1"/>
</dbReference>
<evidence type="ECO:0000256" key="1">
    <source>
        <dbReference type="ARBA" id="ARBA00022723"/>
    </source>
</evidence>
<dbReference type="Gene3D" id="3.40.50.1000">
    <property type="entry name" value="HAD superfamily/HAD-like"/>
    <property type="match status" value="1"/>
</dbReference>
<dbReference type="InterPro" id="IPR006385">
    <property type="entry name" value="HAD_hydro_SerB1"/>
</dbReference>
<proteinExistence type="predicted"/>
<dbReference type="EMBL" id="JADHSG010000003">
    <property type="protein sequence ID" value="MBL6903203.1"/>
    <property type="molecule type" value="Genomic_DNA"/>
</dbReference>
<dbReference type="AlphaFoldDB" id="A0A937JED3"/>
<reference evidence="4" key="1">
    <citation type="submission" date="2020-10" db="EMBL/GenBank/DDBJ databases">
        <title>Microbiome of the Black Sea water column analyzed by genome centric metagenomics.</title>
        <authorList>
            <person name="Cabello-Yeves P.J."/>
            <person name="Callieri C."/>
            <person name="Picazo A."/>
            <person name="Mehrshad M."/>
            <person name="Haro-Moreno J.M."/>
            <person name="Roda-Garcia J."/>
            <person name="Dzembekova N."/>
            <person name="Slabakova V."/>
            <person name="Slabakova N."/>
            <person name="Moncheva S."/>
            <person name="Rodriguez-Valera F."/>
        </authorList>
    </citation>
    <scope>NUCLEOTIDE SEQUENCE</scope>
    <source>
        <strain evidence="4">BS30m-G43</strain>
    </source>
</reference>
<dbReference type="Proteomes" id="UP000705230">
    <property type="component" value="Unassembled WGS sequence"/>
</dbReference>
<dbReference type="CDD" id="cd02612">
    <property type="entry name" value="HAD_PGPPase"/>
    <property type="match status" value="1"/>
</dbReference>
<evidence type="ECO:0000313" key="4">
    <source>
        <dbReference type="EMBL" id="MBL6903203.1"/>
    </source>
</evidence>
<evidence type="ECO:0000256" key="3">
    <source>
        <dbReference type="ARBA" id="ARBA00022842"/>
    </source>
</evidence>
<name>A0A937JED3_9GAMM</name>
<dbReference type="InterPro" id="IPR023214">
    <property type="entry name" value="HAD_sf"/>
</dbReference>
<dbReference type="Gene3D" id="1.20.1440.100">
    <property type="entry name" value="SG protein - dephosphorylation function"/>
    <property type="match status" value="1"/>
</dbReference>
<dbReference type="PANTHER" id="PTHR43344">
    <property type="entry name" value="PHOSPHOSERINE PHOSPHATASE"/>
    <property type="match status" value="1"/>
</dbReference>
<dbReference type="GO" id="GO:0046872">
    <property type="term" value="F:metal ion binding"/>
    <property type="evidence" value="ECO:0007669"/>
    <property type="project" value="UniProtKB-KW"/>
</dbReference>
<evidence type="ECO:0000256" key="2">
    <source>
        <dbReference type="ARBA" id="ARBA00022801"/>
    </source>
</evidence>
<dbReference type="InterPro" id="IPR050582">
    <property type="entry name" value="HAD-like_SerB"/>
</dbReference>
<evidence type="ECO:0000313" key="5">
    <source>
        <dbReference type="Proteomes" id="UP000705230"/>
    </source>
</evidence>
<dbReference type="NCBIfam" id="TIGR01488">
    <property type="entry name" value="HAD-SF-IB"/>
    <property type="match status" value="1"/>
</dbReference>
<dbReference type="Pfam" id="PF12710">
    <property type="entry name" value="HAD"/>
    <property type="match status" value="1"/>
</dbReference>
<accession>A0A937JED3</accession>
<organism evidence="4 5">
    <name type="scientific">SAR86 cluster bacterium</name>
    <dbReference type="NCBI Taxonomy" id="2030880"/>
    <lineage>
        <taxon>Bacteria</taxon>
        <taxon>Pseudomonadati</taxon>
        <taxon>Pseudomonadota</taxon>
        <taxon>Gammaproteobacteria</taxon>
        <taxon>SAR86 cluster</taxon>
    </lineage>
</organism>
<keyword evidence="2 4" id="KW-0378">Hydrolase</keyword>